<reference evidence="10" key="2">
    <citation type="submission" date="2025-08" db="UniProtKB">
        <authorList>
            <consortium name="Ensembl"/>
        </authorList>
    </citation>
    <scope>IDENTIFICATION</scope>
</reference>
<dbReference type="PROSITE" id="PS00290">
    <property type="entry name" value="IG_MHC"/>
    <property type="match status" value="1"/>
</dbReference>
<dbReference type="Pfam" id="PF07654">
    <property type="entry name" value="C1-set"/>
    <property type="match status" value="1"/>
</dbReference>
<evidence type="ECO:0000256" key="8">
    <source>
        <dbReference type="SAM" id="SignalP"/>
    </source>
</evidence>
<dbReference type="InterPro" id="IPR003006">
    <property type="entry name" value="Ig/MHC_CS"/>
</dbReference>
<dbReference type="GO" id="GO:0042612">
    <property type="term" value="C:MHC class I protein complex"/>
    <property type="evidence" value="ECO:0007669"/>
    <property type="project" value="UniProtKB-KW"/>
</dbReference>
<sequence>MQIKMKLFLLSCLALVCYAENTKHTPPKVQVYSRNPGEFGHKNVLICHVSGFHPPDITIQLMKGEEELKDANQTDLAFKEDWHFHLTKSVFFTPQHEEAYICKVTHGNKVSKYTWETNM</sequence>
<dbReference type="AlphaFoldDB" id="A0A3B5KBB6"/>
<dbReference type="InterPro" id="IPR013783">
    <property type="entry name" value="Ig-like_fold"/>
</dbReference>
<reference evidence="10" key="3">
    <citation type="submission" date="2025-09" db="UniProtKB">
        <authorList>
            <consortium name="Ensembl"/>
        </authorList>
    </citation>
    <scope>IDENTIFICATION</scope>
</reference>
<dbReference type="Ensembl" id="ENSTRUT00000055384.2">
    <property type="protein sequence ID" value="ENSTRUP00000052701.2"/>
    <property type="gene ID" value="ENSTRUG00000024087.2"/>
</dbReference>
<evidence type="ECO:0000313" key="11">
    <source>
        <dbReference type="Proteomes" id="UP000005226"/>
    </source>
</evidence>
<accession>A0A3B5KBB6</accession>
<keyword evidence="8" id="KW-0732">Signal</keyword>
<dbReference type="InterPro" id="IPR050160">
    <property type="entry name" value="MHC/Immunoglobulin"/>
</dbReference>
<keyword evidence="4" id="KW-0490">MHC I</keyword>
<feature type="signal peptide" evidence="8">
    <location>
        <begin position="1"/>
        <end position="19"/>
    </location>
</feature>
<dbReference type="SUPFAM" id="SSF48726">
    <property type="entry name" value="Immunoglobulin"/>
    <property type="match status" value="1"/>
</dbReference>
<evidence type="ECO:0000256" key="2">
    <source>
        <dbReference type="ARBA" id="ARBA00009564"/>
    </source>
</evidence>
<evidence type="ECO:0000256" key="5">
    <source>
        <dbReference type="ARBA" id="ARBA00022525"/>
    </source>
</evidence>
<feature type="chain" id="PRO_5025423229" description="Beta-2-microglobulin" evidence="8">
    <location>
        <begin position="20"/>
        <end position="119"/>
    </location>
</feature>
<dbReference type="InParanoid" id="A0A3B5KBB6"/>
<evidence type="ECO:0000256" key="6">
    <source>
        <dbReference type="ARBA" id="ARBA00022859"/>
    </source>
</evidence>
<dbReference type="InterPro" id="IPR007110">
    <property type="entry name" value="Ig-like_dom"/>
</dbReference>
<protein>
    <recommendedName>
        <fullName evidence="3">Beta-2-microglobulin</fullName>
    </recommendedName>
</protein>
<name>A0A3B5KBB6_TAKRU</name>
<dbReference type="FunCoup" id="A0A3B5KBB6">
    <property type="interactions" value="535"/>
</dbReference>
<dbReference type="PROSITE" id="PS50835">
    <property type="entry name" value="IG_LIKE"/>
    <property type="match status" value="1"/>
</dbReference>
<dbReference type="SMART" id="SM00407">
    <property type="entry name" value="IGc1"/>
    <property type="match status" value="1"/>
</dbReference>
<evidence type="ECO:0000256" key="4">
    <source>
        <dbReference type="ARBA" id="ARBA00022451"/>
    </source>
</evidence>
<proteinExistence type="inferred from homology"/>
<feature type="domain" description="Ig-like" evidence="9">
    <location>
        <begin position="27"/>
        <end position="118"/>
    </location>
</feature>
<dbReference type="OMA" id="FNQDWHF"/>
<evidence type="ECO:0000313" key="10">
    <source>
        <dbReference type="Ensembl" id="ENSTRUP00000052701.2"/>
    </source>
</evidence>
<dbReference type="GeneTree" id="ENSGT00940000165013"/>
<reference evidence="10 11" key="1">
    <citation type="journal article" date="2011" name="Genome Biol. Evol.">
        <title>Integration of the genetic map and genome assembly of fugu facilitates insights into distinct features of genome evolution in teleosts and mammals.</title>
        <authorList>
            <person name="Kai W."/>
            <person name="Kikuchi K."/>
            <person name="Tohari S."/>
            <person name="Chew A.K."/>
            <person name="Tay A."/>
            <person name="Fujiwara A."/>
            <person name="Hosoya S."/>
            <person name="Suetake H."/>
            <person name="Naruse K."/>
            <person name="Brenner S."/>
            <person name="Suzuki Y."/>
            <person name="Venkatesh B."/>
        </authorList>
    </citation>
    <scope>NUCLEOTIDE SEQUENCE [LARGE SCALE GENOMIC DNA]</scope>
</reference>
<dbReference type="Proteomes" id="UP000005226">
    <property type="component" value="Chromosome 18"/>
</dbReference>
<comment type="subcellular location">
    <subcellularLocation>
        <location evidence="1">Secreted</location>
    </subcellularLocation>
</comment>
<comment type="similarity">
    <text evidence="2">Belongs to the beta-2-microglobulin family.</text>
</comment>
<dbReference type="GO" id="GO:0005576">
    <property type="term" value="C:extracellular region"/>
    <property type="evidence" value="ECO:0007669"/>
    <property type="project" value="UniProtKB-SubCell"/>
</dbReference>
<dbReference type="InterPro" id="IPR036179">
    <property type="entry name" value="Ig-like_dom_sf"/>
</dbReference>
<evidence type="ECO:0000256" key="7">
    <source>
        <dbReference type="ARBA" id="ARBA00023319"/>
    </source>
</evidence>
<keyword evidence="7" id="KW-0393">Immunoglobulin domain</keyword>
<gene>
    <name evidence="10" type="primary">b2m</name>
</gene>
<dbReference type="PANTHER" id="PTHR19944">
    <property type="entry name" value="MHC CLASS II-RELATED"/>
    <property type="match status" value="1"/>
</dbReference>
<keyword evidence="5" id="KW-0964">Secreted</keyword>
<evidence type="ECO:0000259" key="9">
    <source>
        <dbReference type="PROSITE" id="PS50835"/>
    </source>
</evidence>
<dbReference type="GO" id="GO:0002474">
    <property type="term" value="P:antigen processing and presentation of peptide antigen via MHC class I"/>
    <property type="evidence" value="ECO:0007669"/>
    <property type="project" value="UniProtKB-KW"/>
</dbReference>
<keyword evidence="6" id="KW-0391">Immunity</keyword>
<dbReference type="PANTHER" id="PTHR19944:SF62">
    <property type="entry name" value="BETA-2-MICROGLOBULIN"/>
    <property type="match status" value="1"/>
</dbReference>
<organism evidence="10 11">
    <name type="scientific">Takifugu rubripes</name>
    <name type="common">Japanese pufferfish</name>
    <name type="synonym">Fugu rubripes</name>
    <dbReference type="NCBI Taxonomy" id="31033"/>
    <lineage>
        <taxon>Eukaryota</taxon>
        <taxon>Metazoa</taxon>
        <taxon>Chordata</taxon>
        <taxon>Craniata</taxon>
        <taxon>Vertebrata</taxon>
        <taxon>Euteleostomi</taxon>
        <taxon>Actinopterygii</taxon>
        <taxon>Neopterygii</taxon>
        <taxon>Teleostei</taxon>
        <taxon>Neoteleostei</taxon>
        <taxon>Acanthomorphata</taxon>
        <taxon>Eupercaria</taxon>
        <taxon>Tetraodontiformes</taxon>
        <taxon>Tetradontoidea</taxon>
        <taxon>Tetraodontidae</taxon>
        <taxon>Takifugu</taxon>
    </lineage>
</organism>
<dbReference type="Gene3D" id="2.60.40.10">
    <property type="entry name" value="Immunoglobulins"/>
    <property type="match status" value="1"/>
</dbReference>
<evidence type="ECO:0000256" key="1">
    <source>
        <dbReference type="ARBA" id="ARBA00004613"/>
    </source>
</evidence>
<keyword evidence="11" id="KW-1185">Reference proteome</keyword>
<evidence type="ECO:0000256" key="3">
    <source>
        <dbReference type="ARBA" id="ARBA00018767"/>
    </source>
</evidence>
<dbReference type="InterPro" id="IPR003597">
    <property type="entry name" value="Ig_C1-set"/>
</dbReference>